<dbReference type="AlphaFoldDB" id="A0A1H1JF67"/>
<sequence length="129" mass="13764">MKIFLAASIVASVALSGAASAAEVAKSASPLAIYAVVHVDIEPKDLKTALPLLQSFEQQAAHDTAVVSIDVLQQMGAENHFTLLEKFSSAAGYDDFVSRPYVKALRSGLQPLLGGPFDERIHRAMPQTQ</sequence>
<dbReference type="Gene3D" id="3.30.70.100">
    <property type="match status" value="1"/>
</dbReference>
<dbReference type="InterPro" id="IPR011008">
    <property type="entry name" value="Dimeric_a/b-barrel"/>
</dbReference>
<proteinExistence type="predicted"/>
<protein>
    <submittedName>
        <fullName evidence="2">Quinol monooxygenase YgiN</fullName>
    </submittedName>
</protein>
<reference evidence="3" key="1">
    <citation type="submission" date="2016-10" db="EMBL/GenBank/DDBJ databases">
        <authorList>
            <person name="Varghese N."/>
        </authorList>
    </citation>
    <scope>NUCLEOTIDE SEQUENCE [LARGE SCALE GENOMIC DNA]</scope>
    <source>
        <strain evidence="3">GAS106B</strain>
    </source>
</reference>
<keyword evidence="2" id="KW-0560">Oxidoreductase</keyword>
<dbReference type="SUPFAM" id="SSF54909">
    <property type="entry name" value="Dimeric alpha+beta barrel"/>
    <property type="match status" value="1"/>
</dbReference>
<keyword evidence="3" id="KW-1185">Reference proteome</keyword>
<feature type="signal peptide" evidence="1">
    <location>
        <begin position="1"/>
        <end position="21"/>
    </location>
</feature>
<dbReference type="EMBL" id="FNKP01000003">
    <property type="protein sequence ID" value="SDR48088.1"/>
    <property type="molecule type" value="Genomic_DNA"/>
</dbReference>
<organism evidence="2 3">
    <name type="scientific">Paraburkholderia fungorum</name>
    <dbReference type="NCBI Taxonomy" id="134537"/>
    <lineage>
        <taxon>Bacteria</taxon>
        <taxon>Pseudomonadati</taxon>
        <taxon>Pseudomonadota</taxon>
        <taxon>Betaproteobacteria</taxon>
        <taxon>Burkholderiales</taxon>
        <taxon>Burkholderiaceae</taxon>
        <taxon>Paraburkholderia</taxon>
    </lineage>
</organism>
<accession>A0A1H1JF67</accession>
<name>A0A1H1JF67_9BURK</name>
<gene>
    <name evidence="2" type="ORF">SAMN05443245_6142</name>
</gene>
<keyword evidence="1" id="KW-0732">Signal</keyword>
<evidence type="ECO:0000313" key="3">
    <source>
        <dbReference type="Proteomes" id="UP000183487"/>
    </source>
</evidence>
<evidence type="ECO:0000313" key="2">
    <source>
        <dbReference type="EMBL" id="SDR48088.1"/>
    </source>
</evidence>
<dbReference type="GO" id="GO:0004497">
    <property type="term" value="F:monooxygenase activity"/>
    <property type="evidence" value="ECO:0007669"/>
    <property type="project" value="UniProtKB-KW"/>
</dbReference>
<feature type="chain" id="PRO_5010307205" evidence="1">
    <location>
        <begin position="22"/>
        <end position="129"/>
    </location>
</feature>
<keyword evidence="2" id="KW-0503">Monooxygenase</keyword>
<evidence type="ECO:0000256" key="1">
    <source>
        <dbReference type="SAM" id="SignalP"/>
    </source>
</evidence>
<dbReference type="Proteomes" id="UP000183487">
    <property type="component" value="Unassembled WGS sequence"/>
</dbReference>